<dbReference type="PANTHER" id="PTHR45626:SF52">
    <property type="entry name" value="SINGLE-STRANDED DNA-DEPENDENT ATPASE (EUROFUNG)"/>
    <property type="match status" value="1"/>
</dbReference>
<evidence type="ECO:0000256" key="1">
    <source>
        <dbReference type="ARBA" id="ARBA00022741"/>
    </source>
</evidence>
<dbReference type="GO" id="GO:0006281">
    <property type="term" value="P:DNA repair"/>
    <property type="evidence" value="ECO:0007669"/>
    <property type="project" value="TreeGrafter"/>
</dbReference>
<keyword evidence="1" id="KW-0547">Nucleotide-binding</keyword>
<reference evidence="7" key="1">
    <citation type="journal article" date="2018" name="Nat. Microbiol.">
        <title>Leveraging single-cell genomics to expand the fungal tree of life.</title>
        <authorList>
            <person name="Ahrendt S.R."/>
            <person name="Quandt C.A."/>
            <person name="Ciobanu D."/>
            <person name="Clum A."/>
            <person name="Salamov A."/>
            <person name="Andreopoulos B."/>
            <person name="Cheng J.F."/>
            <person name="Woyke T."/>
            <person name="Pelin A."/>
            <person name="Henrissat B."/>
            <person name="Reynolds N.K."/>
            <person name="Benny G.L."/>
            <person name="Smith M.E."/>
            <person name="James T.Y."/>
            <person name="Grigoriev I.V."/>
        </authorList>
    </citation>
    <scope>NUCLEOTIDE SEQUENCE [LARGE SCALE GENOMIC DNA]</scope>
    <source>
        <strain evidence="7">ATCC 52028</strain>
    </source>
</reference>
<dbReference type="InterPro" id="IPR027417">
    <property type="entry name" value="P-loop_NTPase"/>
</dbReference>
<dbReference type="EMBL" id="ML009353">
    <property type="protein sequence ID" value="RKO97228.1"/>
    <property type="molecule type" value="Genomic_DNA"/>
</dbReference>
<dbReference type="SUPFAM" id="SSF52540">
    <property type="entry name" value="P-loop containing nucleoside triphosphate hydrolases"/>
    <property type="match status" value="1"/>
</dbReference>
<dbReference type="InterPro" id="IPR001650">
    <property type="entry name" value="Helicase_C-like"/>
</dbReference>
<dbReference type="GO" id="GO:0005524">
    <property type="term" value="F:ATP binding"/>
    <property type="evidence" value="ECO:0007669"/>
    <property type="project" value="UniProtKB-KW"/>
</dbReference>
<evidence type="ECO:0000256" key="3">
    <source>
        <dbReference type="ARBA" id="ARBA00022840"/>
    </source>
</evidence>
<protein>
    <submittedName>
        <fullName evidence="6">P-loop containing nucleoside triphosphate hydrolase protein</fullName>
    </submittedName>
</protein>
<dbReference type="Pfam" id="PF00271">
    <property type="entry name" value="Helicase_C"/>
    <property type="match status" value="1"/>
</dbReference>
<dbReference type="Proteomes" id="UP000268535">
    <property type="component" value="Unassembled WGS sequence"/>
</dbReference>
<evidence type="ECO:0000313" key="6">
    <source>
        <dbReference type="EMBL" id="RKO97228.1"/>
    </source>
</evidence>
<sequence>MTSLQETRTADPTIKSIVFSQWTSMLDLLEVALDEVGLGYCRLDGTMNRDDRSAAIEAMRADPEKRVFLVSLKAGGVGLNLTFASRAYIMEPYWNPAVESQAIDRIHRMGQTRPVETTRYIAKDTVEDNIIKLQERKTQLAKMTFREATVEAGDLMTGRERRKRATPQSKEAAREQRLNDLRLLLA</sequence>
<gene>
    <name evidence="6" type="ORF">CAUPRSCDRAFT_6820</name>
</gene>
<evidence type="ECO:0000259" key="5">
    <source>
        <dbReference type="PROSITE" id="PS51194"/>
    </source>
</evidence>
<accession>A0A4P9WY71</accession>
<dbReference type="PROSITE" id="PS51194">
    <property type="entry name" value="HELICASE_CTER"/>
    <property type="match status" value="1"/>
</dbReference>
<organism evidence="6 7">
    <name type="scientific">Caulochytrium protostelioides</name>
    <dbReference type="NCBI Taxonomy" id="1555241"/>
    <lineage>
        <taxon>Eukaryota</taxon>
        <taxon>Fungi</taxon>
        <taxon>Fungi incertae sedis</taxon>
        <taxon>Chytridiomycota</taxon>
        <taxon>Chytridiomycota incertae sedis</taxon>
        <taxon>Chytridiomycetes</taxon>
        <taxon>Caulochytriales</taxon>
        <taxon>Caulochytriaceae</taxon>
        <taxon>Caulochytrium</taxon>
    </lineage>
</organism>
<dbReference type="SMART" id="SM00490">
    <property type="entry name" value="HELICc"/>
    <property type="match status" value="1"/>
</dbReference>
<proteinExistence type="predicted"/>
<dbReference type="InterPro" id="IPR050628">
    <property type="entry name" value="SNF2_RAD54_helicase_TF"/>
</dbReference>
<dbReference type="PANTHER" id="PTHR45626">
    <property type="entry name" value="TRANSCRIPTION TERMINATION FACTOR 2-RELATED"/>
    <property type="match status" value="1"/>
</dbReference>
<feature type="region of interest" description="Disordered" evidence="4">
    <location>
        <begin position="154"/>
        <end position="173"/>
    </location>
</feature>
<feature type="domain" description="Helicase C-terminal" evidence="5">
    <location>
        <begin position="1"/>
        <end position="156"/>
    </location>
</feature>
<dbReference type="InterPro" id="IPR049730">
    <property type="entry name" value="SNF2/RAD54-like_C"/>
</dbReference>
<dbReference type="GO" id="GO:0016787">
    <property type="term" value="F:hydrolase activity"/>
    <property type="evidence" value="ECO:0007669"/>
    <property type="project" value="UniProtKB-KW"/>
</dbReference>
<keyword evidence="2 6" id="KW-0378">Hydrolase</keyword>
<dbReference type="GO" id="GO:0008094">
    <property type="term" value="F:ATP-dependent activity, acting on DNA"/>
    <property type="evidence" value="ECO:0007669"/>
    <property type="project" value="TreeGrafter"/>
</dbReference>
<evidence type="ECO:0000313" key="7">
    <source>
        <dbReference type="Proteomes" id="UP000268535"/>
    </source>
</evidence>
<dbReference type="GO" id="GO:0005634">
    <property type="term" value="C:nucleus"/>
    <property type="evidence" value="ECO:0007669"/>
    <property type="project" value="TreeGrafter"/>
</dbReference>
<dbReference type="Gene3D" id="3.40.50.300">
    <property type="entry name" value="P-loop containing nucleotide triphosphate hydrolases"/>
    <property type="match status" value="1"/>
</dbReference>
<evidence type="ECO:0000256" key="4">
    <source>
        <dbReference type="SAM" id="MobiDB-lite"/>
    </source>
</evidence>
<name>A0A4P9WY71_9FUNG</name>
<dbReference type="CDD" id="cd18793">
    <property type="entry name" value="SF2_C_SNF"/>
    <property type="match status" value="1"/>
</dbReference>
<dbReference type="AlphaFoldDB" id="A0A4P9WY71"/>
<evidence type="ECO:0000256" key="2">
    <source>
        <dbReference type="ARBA" id="ARBA00022801"/>
    </source>
</evidence>
<keyword evidence="3" id="KW-0067">ATP-binding</keyword>